<gene>
    <name evidence="4" type="ORF">E8L03_03995</name>
</gene>
<keyword evidence="5" id="KW-1185">Reference proteome</keyword>
<dbReference type="PANTHER" id="PTHR45138">
    <property type="entry name" value="REGULATORY COMPONENTS OF SENSORY TRANSDUCTION SYSTEM"/>
    <property type="match status" value="1"/>
</dbReference>
<dbReference type="InterPro" id="IPR043128">
    <property type="entry name" value="Rev_trsase/Diguanyl_cyclase"/>
</dbReference>
<dbReference type="PANTHER" id="PTHR45138:SF9">
    <property type="entry name" value="DIGUANYLATE CYCLASE DGCM-RELATED"/>
    <property type="match status" value="1"/>
</dbReference>
<dbReference type="SUPFAM" id="SSF55073">
    <property type="entry name" value="Nucleotide cyclase"/>
    <property type="match status" value="1"/>
</dbReference>
<dbReference type="PROSITE" id="PS50887">
    <property type="entry name" value="GGDEF"/>
    <property type="match status" value="1"/>
</dbReference>
<dbReference type="EMBL" id="CP039543">
    <property type="protein sequence ID" value="QJT08134.1"/>
    <property type="molecule type" value="Genomic_DNA"/>
</dbReference>
<dbReference type="InterPro" id="IPR011006">
    <property type="entry name" value="CheY-like_superfamily"/>
</dbReference>
<evidence type="ECO:0000256" key="2">
    <source>
        <dbReference type="ARBA" id="ARBA00034247"/>
    </source>
</evidence>
<dbReference type="InterPro" id="IPR050469">
    <property type="entry name" value="Diguanylate_Cyclase"/>
</dbReference>
<name>A0ABX6NC15_9BACT</name>
<reference evidence="4 5" key="1">
    <citation type="submission" date="2019-04" db="EMBL/GenBank/DDBJ databases">
        <title>Isolation and culture of sulfate reducing bacteria from the cold seep of the South China Sea.</title>
        <authorList>
            <person name="Sun C."/>
            <person name="Liu R."/>
        </authorList>
    </citation>
    <scope>NUCLEOTIDE SEQUENCE [LARGE SCALE GENOMIC DNA]</scope>
    <source>
        <strain evidence="4 5">CS1</strain>
    </source>
</reference>
<evidence type="ECO:0000313" key="5">
    <source>
        <dbReference type="Proteomes" id="UP000503251"/>
    </source>
</evidence>
<protein>
    <recommendedName>
        <fullName evidence="1">diguanylate cyclase</fullName>
        <ecNumber evidence="1">2.7.7.65</ecNumber>
    </recommendedName>
</protein>
<dbReference type="SUPFAM" id="SSF55781">
    <property type="entry name" value="GAF domain-like"/>
    <property type="match status" value="1"/>
</dbReference>
<sequence length="489" mass="53814">MSAMARNELIMWGIGLTELEAQAIRHAARGRARLATWSGDTLPQAEDLDRDEPFLVLATWSAWGRASQAVPVLEGVTRAVILSEDADAETVQNATASGADAAINTPLEQDSLTAVIERAISVRRLYDDIYRMTQEIVLERELLSRKNEQLKFINGFLARTAESMDPVELLGIAQAELSKLVDISALHACIWGPQDDAAFEAELFLAENISASARQSWCSLLLESAASLSSRKLKDYRIVQLPAHGRIVRPPSKGRTLILPLKAAGDVFGCIAVAGSINYSLGRDQVELMHSAVSHLGLALRNAILFSEARNEADYDSLTMIHNRRAFERRLKEEIVRHQRYGHPMSLLMLDIDRFKPINDSYGHLAGDAVLAAVARTIRNAVRTCDYPARYGGEEFAVILPQTSGVQASVLAERLRHEIAGLDFFEEGAHFRITASIGIADIAPDSPHITAPQLIRRSDRALYGAKHQGRNQVVVAPYENECPSIAAMH</sequence>
<dbReference type="InterPro" id="IPR029016">
    <property type="entry name" value="GAF-like_dom_sf"/>
</dbReference>
<evidence type="ECO:0000259" key="3">
    <source>
        <dbReference type="PROSITE" id="PS50887"/>
    </source>
</evidence>
<dbReference type="SUPFAM" id="SSF52172">
    <property type="entry name" value="CheY-like"/>
    <property type="match status" value="1"/>
</dbReference>
<dbReference type="Gene3D" id="3.30.70.270">
    <property type="match status" value="1"/>
</dbReference>
<dbReference type="CDD" id="cd01949">
    <property type="entry name" value="GGDEF"/>
    <property type="match status" value="1"/>
</dbReference>
<dbReference type="Gene3D" id="3.30.450.40">
    <property type="match status" value="1"/>
</dbReference>
<dbReference type="SMART" id="SM00267">
    <property type="entry name" value="GGDEF"/>
    <property type="match status" value="1"/>
</dbReference>
<comment type="catalytic activity">
    <reaction evidence="2">
        <text>2 GTP = 3',3'-c-di-GMP + 2 diphosphate</text>
        <dbReference type="Rhea" id="RHEA:24898"/>
        <dbReference type="ChEBI" id="CHEBI:33019"/>
        <dbReference type="ChEBI" id="CHEBI:37565"/>
        <dbReference type="ChEBI" id="CHEBI:58805"/>
        <dbReference type="EC" id="2.7.7.65"/>
    </reaction>
</comment>
<feature type="domain" description="GGDEF" evidence="3">
    <location>
        <begin position="343"/>
        <end position="478"/>
    </location>
</feature>
<dbReference type="Proteomes" id="UP000503251">
    <property type="component" value="Chromosome"/>
</dbReference>
<dbReference type="InterPro" id="IPR029787">
    <property type="entry name" value="Nucleotide_cyclase"/>
</dbReference>
<evidence type="ECO:0000256" key="1">
    <source>
        <dbReference type="ARBA" id="ARBA00012528"/>
    </source>
</evidence>
<dbReference type="NCBIfam" id="TIGR00254">
    <property type="entry name" value="GGDEF"/>
    <property type="match status" value="1"/>
</dbReference>
<dbReference type="InterPro" id="IPR000160">
    <property type="entry name" value="GGDEF_dom"/>
</dbReference>
<dbReference type="EC" id="2.7.7.65" evidence="1"/>
<evidence type="ECO:0000313" key="4">
    <source>
        <dbReference type="EMBL" id="QJT08134.1"/>
    </source>
</evidence>
<proteinExistence type="predicted"/>
<accession>A0ABX6NC15</accession>
<dbReference type="Pfam" id="PF00990">
    <property type="entry name" value="GGDEF"/>
    <property type="match status" value="1"/>
</dbReference>
<organism evidence="4 5">
    <name type="scientific">Oceanidesulfovibrio marinus</name>
    <dbReference type="NCBI Taxonomy" id="370038"/>
    <lineage>
        <taxon>Bacteria</taxon>
        <taxon>Pseudomonadati</taxon>
        <taxon>Thermodesulfobacteriota</taxon>
        <taxon>Desulfovibrionia</taxon>
        <taxon>Desulfovibrionales</taxon>
        <taxon>Desulfovibrionaceae</taxon>
        <taxon>Oceanidesulfovibrio</taxon>
    </lineage>
</organism>